<dbReference type="Proteomes" id="UP001331761">
    <property type="component" value="Unassembled WGS sequence"/>
</dbReference>
<reference evidence="1 2" key="1">
    <citation type="submission" date="2019-10" db="EMBL/GenBank/DDBJ databases">
        <title>Assembly and Annotation for the nematode Trichostrongylus colubriformis.</title>
        <authorList>
            <person name="Martin J."/>
        </authorList>
    </citation>
    <scope>NUCLEOTIDE SEQUENCE [LARGE SCALE GENOMIC DNA]</scope>
    <source>
        <strain evidence="1">G859</strain>
        <tissue evidence="1">Whole worm</tissue>
    </source>
</reference>
<protein>
    <submittedName>
        <fullName evidence="1">Reprolysin family zinc metalloprotease</fullName>
    </submittedName>
</protein>
<name>A0AAN8FXM1_TRICO</name>
<dbReference type="Gene3D" id="3.40.390.10">
    <property type="entry name" value="Collagenase (Catalytic Domain)"/>
    <property type="match status" value="1"/>
</dbReference>
<keyword evidence="1" id="KW-0482">Metalloprotease</keyword>
<dbReference type="GO" id="GO:0008237">
    <property type="term" value="F:metallopeptidase activity"/>
    <property type="evidence" value="ECO:0007669"/>
    <property type="project" value="UniProtKB-KW"/>
</dbReference>
<accession>A0AAN8FXM1</accession>
<feature type="non-terminal residue" evidence="1">
    <location>
        <position position="1"/>
    </location>
</feature>
<comment type="caution">
    <text evidence="1">The sequence shown here is derived from an EMBL/GenBank/DDBJ whole genome shotgun (WGS) entry which is preliminary data.</text>
</comment>
<dbReference type="EMBL" id="WIXE01001026">
    <property type="protein sequence ID" value="KAK5986092.1"/>
    <property type="molecule type" value="Genomic_DNA"/>
</dbReference>
<evidence type="ECO:0000313" key="2">
    <source>
        <dbReference type="Proteomes" id="UP001331761"/>
    </source>
</evidence>
<keyword evidence="2" id="KW-1185">Reference proteome</keyword>
<keyword evidence="1" id="KW-0645">Protease</keyword>
<proteinExistence type="predicted"/>
<dbReference type="SUPFAM" id="SSF55486">
    <property type="entry name" value="Metalloproteases ('zincins'), catalytic domain"/>
    <property type="match status" value="1"/>
</dbReference>
<dbReference type="AlphaFoldDB" id="A0AAN8FXM1"/>
<gene>
    <name evidence="1" type="ORF">GCK32_010538</name>
</gene>
<dbReference type="InterPro" id="IPR024079">
    <property type="entry name" value="MetalloPept_cat_dom_sf"/>
</dbReference>
<organism evidence="1 2">
    <name type="scientific">Trichostrongylus colubriformis</name>
    <name type="common">Black scour worm</name>
    <dbReference type="NCBI Taxonomy" id="6319"/>
    <lineage>
        <taxon>Eukaryota</taxon>
        <taxon>Metazoa</taxon>
        <taxon>Ecdysozoa</taxon>
        <taxon>Nematoda</taxon>
        <taxon>Chromadorea</taxon>
        <taxon>Rhabditida</taxon>
        <taxon>Rhabditina</taxon>
        <taxon>Rhabditomorpha</taxon>
        <taxon>Strongyloidea</taxon>
        <taxon>Trichostrongylidae</taxon>
        <taxon>Trichostrongylus</taxon>
    </lineage>
</organism>
<evidence type="ECO:0000313" key="1">
    <source>
        <dbReference type="EMBL" id="KAK5986092.1"/>
    </source>
</evidence>
<sequence length="263" mass="28967">VGFTGYYQLQVKTIYNDVKIAEKPIQLNMVGAFVALREDDCPVLYALAESEETLLSDNSTMDNSTIGIGFTETNSTELSLSIPAVEALDKFTHWLRTHDPYLPAHDHAILITKDIPHHHVSFRLQRRAAVHEPDMDCVTKRLKFVFISYISSLGALHDGNPGAQDCMSSENFLMASAVSGSGDFSHFSNSRIMSPCSVKSIEKNLETLTAQCVRKSGNPYNDNMSTSPQEIISLTPGEMIGLRQQFTCVETVAGTMVQASKSL</sequence>
<keyword evidence="1" id="KW-0378">Hydrolase</keyword>